<evidence type="ECO:0000313" key="2">
    <source>
        <dbReference type="Proteomes" id="UP000667802"/>
    </source>
</evidence>
<dbReference type="EMBL" id="JAALHA020000030">
    <property type="protein sequence ID" value="MDR9900066.1"/>
    <property type="molecule type" value="Genomic_DNA"/>
</dbReference>
<sequence>MNKVISFVKKFSFRKITTVFLVVLTVFVIQSFGYGSALQAQANNTVESSEGIYYKGTPDGNSVTNQGQNLAEQAKNKVKEGSENLGKQLNSVKLNVETPEGRYYKGTPEHAANNRTGGVIDNVQKTAQNIKEKLNLDEPLPKSTKDFLNLDKDR</sequence>
<dbReference type="RefSeq" id="WP_208350143.1">
    <property type="nucleotide sequence ID" value="NZ_JAALHA020000030.1"/>
</dbReference>
<gene>
    <name evidence="1" type="ORF">G7B40_036765</name>
</gene>
<proteinExistence type="predicted"/>
<reference evidence="2" key="1">
    <citation type="journal article" date="2021" name="Science">
        <title>Hunting the eagle killer: A cyanobacterial neurotoxin causes vacuolar myelinopathy.</title>
        <authorList>
            <person name="Breinlinger S."/>
            <person name="Phillips T.J."/>
            <person name="Haram B.N."/>
            <person name="Mares J."/>
            <person name="Martinez Yerena J.A."/>
            <person name="Hrouzek P."/>
            <person name="Sobotka R."/>
            <person name="Henderson W.M."/>
            <person name="Schmieder P."/>
            <person name="Williams S.M."/>
            <person name="Lauderdale J.D."/>
            <person name="Wilde H.D."/>
            <person name="Gerrin W."/>
            <person name="Kust A."/>
            <person name="Washington J.W."/>
            <person name="Wagner C."/>
            <person name="Geier B."/>
            <person name="Liebeke M."/>
            <person name="Enke H."/>
            <person name="Niedermeyer T.H.J."/>
            <person name="Wilde S.B."/>
        </authorList>
    </citation>
    <scope>NUCLEOTIDE SEQUENCE [LARGE SCALE GENOMIC DNA]</scope>
    <source>
        <strain evidence="2">Thurmond2011</strain>
    </source>
</reference>
<keyword evidence="2" id="KW-1185">Reference proteome</keyword>
<dbReference type="Proteomes" id="UP000667802">
    <property type="component" value="Unassembled WGS sequence"/>
</dbReference>
<organism evidence="1 2">
    <name type="scientific">Aetokthonos hydrillicola Thurmond2011</name>
    <dbReference type="NCBI Taxonomy" id="2712845"/>
    <lineage>
        <taxon>Bacteria</taxon>
        <taxon>Bacillati</taxon>
        <taxon>Cyanobacteriota</taxon>
        <taxon>Cyanophyceae</taxon>
        <taxon>Nostocales</taxon>
        <taxon>Hapalosiphonaceae</taxon>
        <taxon>Aetokthonos</taxon>
    </lineage>
</organism>
<name>A0AAP5M9D1_9CYAN</name>
<dbReference type="AlphaFoldDB" id="A0AAP5M9D1"/>
<protein>
    <submittedName>
        <fullName evidence="1">Uncharacterized protein</fullName>
    </submittedName>
</protein>
<accession>A0AAP5M9D1</accession>
<evidence type="ECO:0000313" key="1">
    <source>
        <dbReference type="EMBL" id="MDR9900066.1"/>
    </source>
</evidence>
<comment type="caution">
    <text evidence="1">The sequence shown here is derived from an EMBL/GenBank/DDBJ whole genome shotgun (WGS) entry which is preliminary data.</text>
</comment>